<dbReference type="OrthoDB" id="4062651at2759"/>
<keyword evidence="4" id="KW-1185">Reference proteome</keyword>
<feature type="domain" description="Protein kinase" evidence="2">
    <location>
        <begin position="354"/>
        <end position="719"/>
    </location>
</feature>
<dbReference type="InterPro" id="IPR011009">
    <property type="entry name" value="Kinase-like_dom_sf"/>
</dbReference>
<feature type="compositionally biased region" description="Polar residues" evidence="1">
    <location>
        <begin position="860"/>
        <end position="885"/>
    </location>
</feature>
<accession>A0A423VZ86</accession>
<dbReference type="Gene3D" id="1.10.510.10">
    <property type="entry name" value="Transferase(Phosphotransferase) domain 1"/>
    <property type="match status" value="1"/>
</dbReference>
<dbReference type="GO" id="GO:0004672">
    <property type="term" value="F:protein kinase activity"/>
    <property type="evidence" value="ECO:0007669"/>
    <property type="project" value="InterPro"/>
</dbReference>
<proteinExistence type="predicted"/>
<feature type="region of interest" description="Disordered" evidence="1">
    <location>
        <begin position="833"/>
        <end position="891"/>
    </location>
</feature>
<dbReference type="GO" id="GO:0005524">
    <property type="term" value="F:ATP binding"/>
    <property type="evidence" value="ECO:0007669"/>
    <property type="project" value="InterPro"/>
</dbReference>
<dbReference type="CDD" id="cd00180">
    <property type="entry name" value="PKc"/>
    <property type="match status" value="1"/>
</dbReference>
<dbReference type="PANTHER" id="PTHR38166:SF1">
    <property type="entry name" value="C2H2-TYPE DOMAIN-CONTAINING PROTEIN"/>
    <property type="match status" value="1"/>
</dbReference>
<evidence type="ECO:0000259" key="2">
    <source>
        <dbReference type="PROSITE" id="PS50011"/>
    </source>
</evidence>
<dbReference type="SMART" id="SM00220">
    <property type="entry name" value="S_TKc"/>
    <property type="match status" value="1"/>
</dbReference>
<dbReference type="InterPro" id="IPR000719">
    <property type="entry name" value="Prot_kinase_dom"/>
</dbReference>
<feature type="region of interest" description="Disordered" evidence="1">
    <location>
        <begin position="526"/>
        <end position="559"/>
    </location>
</feature>
<comment type="caution">
    <text evidence="3">The sequence shown here is derived from an EMBL/GenBank/DDBJ whole genome shotgun (WGS) entry which is preliminary data.</text>
</comment>
<dbReference type="Pfam" id="PF00069">
    <property type="entry name" value="Pkinase"/>
    <property type="match status" value="1"/>
</dbReference>
<dbReference type="Proteomes" id="UP000284375">
    <property type="component" value="Unassembled WGS sequence"/>
</dbReference>
<gene>
    <name evidence="3" type="ORF">VSDG_05505</name>
</gene>
<dbReference type="PROSITE" id="PS50011">
    <property type="entry name" value="PROTEIN_KINASE_DOM"/>
    <property type="match status" value="1"/>
</dbReference>
<evidence type="ECO:0000313" key="3">
    <source>
        <dbReference type="EMBL" id="ROV96422.1"/>
    </source>
</evidence>
<dbReference type="PANTHER" id="PTHR38166">
    <property type="entry name" value="C2H2-TYPE DOMAIN-CONTAINING PROTEIN-RELATED"/>
    <property type="match status" value="1"/>
</dbReference>
<dbReference type="STRING" id="252740.A0A423VZ86"/>
<protein>
    <recommendedName>
        <fullName evidence="2">Protein kinase domain-containing protein</fullName>
    </recommendedName>
</protein>
<organism evidence="3 4">
    <name type="scientific">Cytospora chrysosperma</name>
    <name type="common">Cytospora canker fungus</name>
    <name type="synonym">Sphaeria chrysosperma</name>
    <dbReference type="NCBI Taxonomy" id="252740"/>
    <lineage>
        <taxon>Eukaryota</taxon>
        <taxon>Fungi</taxon>
        <taxon>Dikarya</taxon>
        <taxon>Ascomycota</taxon>
        <taxon>Pezizomycotina</taxon>
        <taxon>Sordariomycetes</taxon>
        <taxon>Sordariomycetidae</taxon>
        <taxon>Diaporthales</taxon>
        <taxon>Cytosporaceae</taxon>
        <taxon>Cytospora</taxon>
    </lineage>
</organism>
<name>A0A423VZ86_CYTCH</name>
<evidence type="ECO:0000313" key="4">
    <source>
        <dbReference type="Proteomes" id="UP000284375"/>
    </source>
</evidence>
<feature type="region of interest" description="Disordered" evidence="1">
    <location>
        <begin position="1"/>
        <end position="54"/>
    </location>
</feature>
<reference evidence="3 4" key="1">
    <citation type="submission" date="2015-09" db="EMBL/GenBank/DDBJ databases">
        <title>Host preference determinants of Valsa canker pathogens revealed by comparative genomics.</title>
        <authorList>
            <person name="Yin Z."/>
            <person name="Huang L."/>
        </authorList>
    </citation>
    <scope>NUCLEOTIDE SEQUENCE [LARGE SCALE GENOMIC DNA]</scope>
    <source>
        <strain evidence="3 4">YSFL</strain>
    </source>
</reference>
<dbReference type="EMBL" id="LJZO01000020">
    <property type="protein sequence ID" value="ROV96422.1"/>
    <property type="molecule type" value="Genomic_DNA"/>
</dbReference>
<sequence length="1106" mass="123725">MTAAPDMSAPDGPLAGAPIKRVEAQAEAETGTGNGVSEEESNLKSRWSSTSSDDTDLDNFWHDSTLSNHFYTTQDTNCTLESFDFNNDNLFFGPFDSCSTGLSQHGSQAINPVEGMSTAGIGSVDFASTSQSSLNLQEGFNPMIANLETASMATEGGPMDLLSWSTLGVSNDSTSLKDKINNALIRGDGGRLFLPDTAFKAVLSYETVLAELRKHFTIMPDQELQRLAARITAKDLQGWLPFNGLLRTFAVLVMLDQVDKIVCFLQEGVTDAALPLITVRNVNGGMPSSTIDLRRKDIPDVQLHCFRSWSQIDLEAFERLQWQFLSPIFSDLANKQDLVDLEEKTVLPYVETWETKKQDHYKGGNSEVWKVKIHDAHHNFQNLPTVIPNNPYFAIKRLNSKDEEDFHREVRNLQRLHNAEHPHLLSLLATYKYRGYYHLVFPWAEGDLRRLWQSTENPEPGKDELRWLATQCASIASALKSVHSGAESWLNSTNDPAGQRRLMNKIGIHGDIKPENIFIFSKGQQSKSKELAMGPPTTKKDTQHDRISRGGSPSSMADGRDLVIGDFGGGAFYDATTNPNPLRQITVAYRPPEYDTKLRPVSRSWDIWGLGCTYLEFVTWFLLGPSGLSEFAKRRTTKTAAGKMSDEYFETFIDPSQTGGIGAILKGSVLAWINDLARHQNASPFIRDFLDFITHRMFIIENANRTRASGEEVAEHMNRLSEKCQGDDDYCLPIPSAKSPWDVESIDVDNSITVVSSTTPDDLNFDFSAATEDVAGASNEAWDFPSMDLDPVSQWNTAPIMPGGLSFHNSLSCADMLGTWNYTAPVVWTGDDSLTQSSIDSRKRKRIQDENRDVARRVSPKTSISPQASSFATTEESPADASSRNPTEKRFACPYYKNNPGKFRQKRTCCGPGWPTVHRVKEHLYRCHTIGKHTCSRCLTKCKSAAELLAHQRAAVPCETRTDAFSEGTMLPGQEEALRVKKRVPPNTIEEQRWNEVYMVLFPEEQADALPTPFYEDEHPGAYNSIAGSSKSDSASDTWLCSPSEYEQYLSRSLPTRVQRELERDVQREFGFVGDAVQTRKVVDMVQKLQLRLFRQFQQGTTTRAE</sequence>
<evidence type="ECO:0000256" key="1">
    <source>
        <dbReference type="SAM" id="MobiDB-lite"/>
    </source>
</evidence>
<feature type="compositionally biased region" description="Basic and acidic residues" evidence="1">
    <location>
        <begin position="847"/>
        <end position="856"/>
    </location>
</feature>
<dbReference type="SUPFAM" id="SSF56112">
    <property type="entry name" value="Protein kinase-like (PK-like)"/>
    <property type="match status" value="1"/>
</dbReference>
<feature type="compositionally biased region" description="Basic and acidic residues" evidence="1">
    <location>
        <begin position="538"/>
        <end position="548"/>
    </location>
</feature>
<dbReference type="AlphaFoldDB" id="A0A423VZ86"/>